<reference evidence="2 3" key="1">
    <citation type="submission" date="2020-03" db="EMBL/GenBank/DDBJ databases">
        <title>Whole genome shotgun sequence of Phytohabitans rumicis NBRC 108638.</title>
        <authorList>
            <person name="Komaki H."/>
            <person name="Tamura T."/>
        </authorList>
    </citation>
    <scope>NUCLEOTIDE SEQUENCE [LARGE SCALE GENOMIC DNA]</scope>
    <source>
        <strain evidence="2 3">NBRC 108638</strain>
    </source>
</reference>
<keyword evidence="1" id="KW-1133">Transmembrane helix</keyword>
<protein>
    <submittedName>
        <fullName evidence="2">Uncharacterized protein</fullName>
    </submittedName>
</protein>
<dbReference type="Proteomes" id="UP000482960">
    <property type="component" value="Unassembled WGS sequence"/>
</dbReference>
<keyword evidence="3" id="KW-1185">Reference proteome</keyword>
<sequence>MIALAFVLILVLFAAVEIAARRSRIPTLADLCVRLLAYEVWRVPVGRLVLIGLWWWVGWHFLAR</sequence>
<evidence type="ECO:0000313" key="3">
    <source>
        <dbReference type="Proteomes" id="UP000482960"/>
    </source>
</evidence>
<dbReference type="InterPro" id="IPR046177">
    <property type="entry name" value="DUF6186"/>
</dbReference>
<keyword evidence="1" id="KW-0812">Transmembrane</keyword>
<feature type="transmembrane region" description="Helical" evidence="1">
    <location>
        <begin position="43"/>
        <end position="62"/>
    </location>
</feature>
<evidence type="ECO:0000256" key="1">
    <source>
        <dbReference type="SAM" id="Phobius"/>
    </source>
</evidence>
<keyword evidence="1" id="KW-0472">Membrane</keyword>
<organism evidence="2 3">
    <name type="scientific">Phytohabitans rumicis</name>
    <dbReference type="NCBI Taxonomy" id="1076125"/>
    <lineage>
        <taxon>Bacteria</taxon>
        <taxon>Bacillati</taxon>
        <taxon>Actinomycetota</taxon>
        <taxon>Actinomycetes</taxon>
        <taxon>Micromonosporales</taxon>
        <taxon>Micromonosporaceae</taxon>
    </lineage>
</organism>
<dbReference type="AlphaFoldDB" id="A0A6V8L037"/>
<dbReference type="Pfam" id="PF19684">
    <property type="entry name" value="DUF6186"/>
    <property type="match status" value="1"/>
</dbReference>
<proteinExistence type="predicted"/>
<name>A0A6V8L037_9ACTN</name>
<gene>
    <name evidence="2" type="ORF">Prum_025920</name>
</gene>
<dbReference type="EMBL" id="BLPG01000001">
    <property type="protein sequence ID" value="GFJ88950.1"/>
    <property type="molecule type" value="Genomic_DNA"/>
</dbReference>
<comment type="caution">
    <text evidence="2">The sequence shown here is derived from an EMBL/GenBank/DDBJ whole genome shotgun (WGS) entry which is preliminary data.</text>
</comment>
<dbReference type="RefSeq" id="WP_173076516.1">
    <property type="nucleotide sequence ID" value="NZ_BAABJB010000014.1"/>
</dbReference>
<evidence type="ECO:0000313" key="2">
    <source>
        <dbReference type="EMBL" id="GFJ88950.1"/>
    </source>
</evidence>
<reference evidence="2 3" key="2">
    <citation type="submission" date="2020-03" db="EMBL/GenBank/DDBJ databases">
        <authorList>
            <person name="Ichikawa N."/>
            <person name="Kimura A."/>
            <person name="Kitahashi Y."/>
            <person name="Uohara A."/>
        </authorList>
    </citation>
    <scope>NUCLEOTIDE SEQUENCE [LARGE SCALE GENOMIC DNA]</scope>
    <source>
        <strain evidence="2 3">NBRC 108638</strain>
    </source>
</reference>
<accession>A0A6V8L037</accession>